<feature type="compositionally biased region" description="Polar residues" evidence="3">
    <location>
        <begin position="739"/>
        <end position="749"/>
    </location>
</feature>
<feature type="region of interest" description="Disordered" evidence="3">
    <location>
        <begin position="1"/>
        <end position="27"/>
    </location>
</feature>
<keyword evidence="1 2" id="KW-0175">Coiled coil</keyword>
<keyword evidence="5" id="KW-1185">Reference proteome</keyword>
<evidence type="ECO:0000313" key="5">
    <source>
        <dbReference type="Proteomes" id="UP000007799"/>
    </source>
</evidence>
<dbReference type="KEGG" id="sre:PTSG_06266"/>
<reference evidence="4" key="1">
    <citation type="submission" date="2009-08" db="EMBL/GenBank/DDBJ databases">
        <title>Annotation of Salpingoeca rosetta.</title>
        <authorList>
            <consortium name="The Broad Institute Genome Sequencing Platform"/>
            <person name="Russ C."/>
            <person name="Cuomo C."/>
            <person name="Burger G."/>
            <person name="Gray M.W."/>
            <person name="Holland P.W.H."/>
            <person name="King N."/>
            <person name="Lang F.B.F."/>
            <person name="Roger A.J."/>
            <person name="Ruiz-Trillo I."/>
            <person name="Young S.K."/>
            <person name="Zeng Q."/>
            <person name="Gargeya S."/>
            <person name="Alvarado L."/>
            <person name="Berlin A."/>
            <person name="Chapman S.B."/>
            <person name="Chen Z."/>
            <person name="Freedman E."/>
            <person name="Gellesch M."/>
            <person name="Goldberg J."/>
            <person name="Griggs A."/>
            <person name="Gujja S."/>
            <person name="Heilman E."/>
            <person name="Heiman D."/>
            <person name="Howarth C."/>
            <person name="Mehta T."/>
            <person name="Neiman D."/>
            <person name="Pearson M."/>
            <person name="Roberts A."/>
            <person name="Saif S."/>
            <person name="Shea T."/>
            <person name="Shenoy N."/>
            <person name="Sisk P."/>
            <person name="Stolte C."/>
            <person name="Sykes S."/>
            <person name="White J."/>
            <person name="Yandava C."/>
            <person name="Haas B."/>
            <person name="Nusbaum C."/>
            <person name="Birren B."/>
        </authorList>
    </citation>
    <scope>NUCLEOTIDE SEQUENCE [LARGE SCALE GENOMIC DNA]</scope>
    <source>
        <strain evidence="4">ATCC 50818</strain>
    </source>
</reference>
<feature type="region of interest" description="Disordered" evidence="3">
    <location>
        <begin position="211"/>
        <end position="243"/>
    </location>
</feature>
<dbReference type="AlphaFoldDB" id="F2UCE8"/>
<organism evidence="5">
    <name type="scientific">Salpingoeca rosetta (strain ATCC 50818 / BSB-021)</name>
    <dbReference type="NCBI Taxonomy" id="946362"/>
    <lineage>
        <taxon>Eukaryota</taxon>
        <taxon>Choanoflagellata</taxon>
        <taxon>Craspedida</taxon>
        <taxon>Salpingoecidae</taxon>
        <taxon>Salpingoeca</taxon>
    </lineage>
</organism>
<feature type="compositionally biased region" description="Basic and acidic residues" evidence="3">
    <location>
        <begin position="621"/>
        <end position="633"/>
    </location>
</feature>
<dbReference type="PANTHER" id="PTHR23160:SF19">
    <property type="entry name" value="MYOSIN HEAVY CHAIN-RELATED PROTEIN"/>
    <property type="match status" value="1"/>
</dbReference>
<sequence>MATVARSEEGVPAAATPPRTPGRPTSAWPALKHRITKLAQQASNTNCALESQRRRLFDTHQDLRQQQEANTELRQRVAQLEYALQSREHQHEVQLEEYRQELAHTQLQHEGIVQCLGKKLEDAIASATQLEAQQVVWEEAQAQQQQQTQRMATQLEASVTARAEARDEFMRVKSDLEHVHQQLEALTAVKDQLLDDDTRLGDALAELQHRWKQQRLQQKQQQDTTTSNDATGTSKPPQPPTDSLKLLQHELEERTQELQEAQEKLHSAQQQLDYSNSAMQQWIQEQESFFREKEHTLHRQAELEEESDTLKQTINQLKAEVAQSAVSVSALEEELARVREVEAASREQAKQELAQRQQEAAAYTAECEELRSQLAVLENTLAEQRALASHETQEAKRRLQQAQEQTTNVEELESIISDLSTALKEKHIRVQQLEGKLARVSCTEALQQQLHDEVASKDAHVKELHEQLHQLKFEFRSCRSKLKAKEEAVGRLLRRCERLEQKLQSNHAEWKAKYEEVVQRAINAEGLLRFKEQAEAEVRNQETSAIPAFPSKPPPSSSKGQQQHTPMARSRKGRPRVRAAMKKVRKTLLRDVDGARVHEPNHPHASDREDVPADAGTSLESGEKATVEKEKEQSAAADTTTTAAAADTTEAAQAATSGAEAVTAGEGDKGNPSPKRRKTVELPPRENGSNNQEAKSPTIGQGQQQRSCHQAQQELHESSWSVVVEEDDISSKEGLRSILKQSCNNSNNRGHSDDSSKRVSFARTRGVTPFSAHMSPSTVRGTSETREQLSGVSHASATSTSADSNSTSSTGSASSSLREAVPAVKSTTTRGQPPHTHATRSNTTTGGASETGTALQEDTRAGPDTSSKTSRMQERHSGDESIGGRQEEAEDIREQQLYGAENERQESKALEANSQGVEGEQQQQQQQNQQRREQESSRATPRETKSCRNPEMRDDHAALDEEMKDMEKKKVKTQKNSKQSPEAVQGTQQLPPDRHRQDDSKRECAARGGVRLQTSDGEKHLLEPWDVDKIEPAGDKSSDAEDDAIHEDVPSPQERAMEDQENQNNLEASIQIIHFAESKRLRNYLRRRFPECIPADGTTDFSFREFFVSMQGAERTMLQHLQTRAGQHDGAVTPAIMESSVADSSAQQAE</sequence>
<feature type="compositionally biased region" description="Basic and acidic residues" evidence="3">
    <location>
        <begin position="1016"/>
        <end position="1039"/>
    </location>
</feature>
<dbReference type="InParanoid" id="F2UCE8"/>
<dbReference type="PANTHER" id="PTHR23160">
    <property type="entry name" value="SYNAPTONEMAL COMPLEX PROTEIN-RELATED"/>
    <property type="match status" value="1"/>
</dbReference>
<dbReference type="RefSeq" id="XP_004993155.1">
    <property type="nucleotide sequence ID" value="XM_004993098.1"/>
</dbReference>
<protein>
    <submittedName>
        <fullName evidence="4">Uncharacterized protein</fullName>
    </submittedName>
</protein>
<feature type="compositionally biased region" description="Polar residues" evidence="3">
    <location>
        <begin position="223"/>
        <end position="235"/>
    </location>
</feature>
<evidence type="ECO:0000256" key="2">
    <source>
        <dbReference type="SAM" id="Coils"/>
    </source>
</evidence>
<feature type="compositionally biased region" description="Low complexity" evidence="3">
    <location>
        <begin position="793"/>
        <end position="816"/>
    </location>
</feature>
<evidence type="ECO:0000256" key="3">
    <source>
        <dbReference type="SAM" id="MobiDB-lite"/>
    </source>
</evidence>
<proteinExistence type="predicted"/>
<dbReference type="GeneID" id="16073730"/>
<evidence type="ECO:0000256" key="1">
    <source>
        <dbReference type="ARBA" id="ARBA00023054"/>
    </source>
</evidence>
<feature type="compositionally biased region" description="Low complexity" evidence="3">
    <location>
        <begin position="634"/>
        <end position="665"/>
    </location>
</feature>
<dbReference type="OMA" id="QNEASEY"/>
<dbReference type="Proteomes" id="UP000007799">
    <property type="component" value="Unassembled WGS sequence"/>
</dbReference>
<feature type="coiled-coil region" evidence="2">
    <location>
        <begin position="482"/>
        <end position="513"/>
    </location>
</feature>
<feature type="compositionally biased region" description="Basic and acidic residues" evidence="3">
    <location>
        <begin position="588"/>
        <end position="611"/>
    </location>
</feature>
<evidence type="ECO:0000313" key="4">
    <source>
        <dbReference type="EMBL" id="EGD74255.1"/>
    </source>
</evidence>
<accession>F2UCE8</accession>
<name>F2UCE8_SALR5</name>
<feature type="compositionally biased region" description="Low complexity" evidence="3">
    <location>
        <begin position="843"/>
        <end position="854"/>
    </location>
</feature>
<feature type="compositionally biased region" description="Basic and acidic residues" evidence="3">
    <location>
        <begin position="992"/>
        <end position="1005"/>
    </location>
</feature>
<feature type="compositionally biased region" description="Low complexity" evidence="3">
    <location>
        <begin position="913"/>
        <end position="929"/>
    </location>
</feature>
<dbReference type="STRING" id="946362.F2UCE8"/>
<feature type="compositionally biased region" description="Basic residues" evidence="3">
    <location>
        <begin position="569"/>
        <end position="587"/>
    </location>
</feature>
<feature type="coiled-coil region" evidence="2">
    <location>
        <begin position="63"/>
        <end position="108"/>
    </location>
</feature>
<feature type="region of interest" description="Disordered" evidence="3">
    <location>
        <begin position="538"/>
        <end position="1044"/>
    </location>
</feature>
<feature type="compositionally biased region" description="Low complexity" evidence="3">
    <location>
        <begin position="12"/>
        <end position="25"/>
    </location>
</feature>
<feature type="compositionally biased region" description="Polar residues" evidence="3">
    <location>
        <begin position="687"/>
        <end position="721"/>
    </location>
</feature>
<feature type="coiled-coil region" evidence="2">
    <location>
        <begin position="244"/>
        <end position="422"/>
    </location>
</feature>
<gene>
    <name evidence="4" type="ORF">PTSG_06266</name>
</gene>
<feature type="compositionally biased region" description="Basic and acidic residues" evidence="3">
    <location>
        <begin position="930"/>
        <end position="968"/>
    </location>
</feature>
<dbReference type="EMBL" id="GL832968">
    <property type="protein sequence ID" value="EGD74255.1"/>
    <property type="molecule type" value="Genomic_DNA"/>
</dbReference>